<accession>A0ABW5P519</accession>
<dbReference type="EMBL" id="JBHUMK010000060">
    <property type="protein sequence ID" value="MFD2610364.1"/>
    <property type="molecule type" value="Genomic_DNA"/>
</dbReference>
<dbReference type="RefSeq" id="WP_386846489.1">
    <property type="nucleotide sequence ID" value="NZ_JBHUMK010000060.1"/>
</dbReference>
<reference evidence="2" key="1">
    <citation type="journal article" date="2019" name="Int. J. Syst. Evol. Microbiol.">
        <title>The Global Catalogue of Microorganisms (GCM) 10K type strain sequencing project: providing services to taxonomists for standard genome sequencing and annotation.</title>
        <authorList>
            <consortium name="The Broad Institute Genomics Platform"/>
            <consortium name="The Broad Institute Genome Sequencing Center for Infectious Disease"/>
            <person name="Wu L."/>
            <person name="Ma J."/>
        </authorList>
    </citation>
    <scope>NUCLEOTIDE SEQUENCE [LARGE SCALE GENOMIC DNA]</scope>
    <source>
        <strain evidence="2">KCTC 33842</strain>
    </source>
</reference>
<keyword evidence="2" id="KW-1185">Reference proteome</keyword>
<proteinExistence type="predicted"/>
<organism evidence="1 2">
    <name type="scientific">Deinococcus taklimakanensis</name>
    <dbReference type="NCBI Taxonomy" id="536443"/>
    <lineage>
        <taxon>Bacteria</taxon>
        <taxon>Thermotogati</taxon>
        <taxon>Deinococcota</taxon>
        <taxon>Deinococci</taxon>
        <taxon>Deinococcales</taxon>
        <taxon>Deinococcaceae</taxon>
        <taxon>Deinococcus</taxon>
    </lineage>
</organism>
<evidence type="ECO:0000313" key="2">
    <source>
        <dbReference type="Proteomes" id="UP001597475"/>
    </source>
</evidence>
<sequence length="91" mass="10069">MEKELIFEIRDQHPVVRADSLHAALSVTTDLRLWVVMHTAAGNAQAGIDVFDMASPLTAFWSLPFAAEVAWLEREPNLASVLAERTDHLSA</sequence>
<dbReference type="Proteomes" id="UP001597475">
    <property type="component" value="Unassembled WGS sequence"/>
</dbReference>
<gene>
    <name evidence="1" type="ORF">ACFSR9_13095</name>
</gene>
<name>A0ABW5P519_9DEIO</name>
<comment type="caution">
    <text evidence="1">The sequence shown here is derived from an EMBL/GenBank/DDBJ whole genome shotgun (WGS) entry which is preliminary data.</text>
</comment>
<protein>
    <submittedName>
        <fullName evidence="1">Uncharacterized protein</fullName>
    </submittedName>
</protein>
<evidence type="ECO:0000313" key="1">
    <source>
        <dbReference type="EMBL" id="MFD2610364.1"/>
    </source>
</evidence>